<feature type="compositionally biased region" description="Basic and acidic residues" evidence="1">
    <location>
        <begin position="1413"/>
        <end position="1424"/>
    </location>
</feature>
<dbReference type="NCBIfam" id="TIGR04228">
    <property type="entry name" value="isopep_sspB_C2"/>
    <property type="match status" value="1"/>
</dbReference>
<dbReference type="Pfam" id="PF16364">
    <property type="entry name" value="Antigen_C"/>
    <property type="match status" value="1"/>
</dbReference>
<dbReference type="EMBL" id="JBANBB010000001">
    <property type="protein sequence ID" value="MEK0306073.1"/>
    <property type="molecule type" value="Genomic_DNA"/>
</dbReference>
<feature type="domain" description="Adhesin isopeptide-forming adherence" evidence="5">
    <location>
        <begin position="909"/>
        <end position="1087"/>
    </location>
</feature>
<evidence type="ECO:0000256" key="3">
    <source>
        <dbReference type="SAM" id="SignalP"/>
    </source>
</evidence>
<keyword evidence="2" id="KW-1133">Transmembrane helix</keyword>
<accession>A0ABU8ZLF0</accession>
<dbReference type="InterPro" id="IPR032300">
    <property type="entry name" value="Antigen_C"/>
</dbReference>
<evidence type="ECO:0000259" key="5">
    <source>
        <dbReference type="Pfam" id="PF17998"/>
    </source>
</evidence>
<keyword evidence="2" id="KW-0812">Transmembrane</keyword>
<evidence type="ECO:0000259" key="4">
    <source>
        <dbReference type="Pfam" id="PF16364"/>
    </source>
</evidence>
<feature type="region of interest" description="Disordered" evidence="1">
    <location>
        <begin position="1374"/>
        <end position="1443"/>
    </location>
</feature>
<dbReference type="Proteomes" id="UP001373159">
    <property type="component" value="Unassembled WGS sequence"/>
</dbReference>
<sequence length="1507" mass="163406">MRKIKWKGLAAAAAAVATLTVPLVPAWAGGGGGNGGDNHSGEHSGLFAQSWAYRDNNDGGFGGPTREAVLAAAAAMGVTMGSGASAWKTADEATAEANQNCLARFDEAHADQRGEGKCRMVAVGMVTTPGKVYQGLDRAIHDIWMGHWRDTVAGRSFSNNGAEYVTADIFQDQPGASVDMIADQYAGDENHGSIVVIMLNQYEPRPGTYALTVSTDQVTPGPLKVGSTAAVQDLVHAGGHGGAIREDLDAVAVLHREGRAEGYVKAAQAVKRFRMKNQGDTEVSFTPAELGVGYWLEGTYWFDVQVPKQGRMEGAVDTPDRDPRETFTVSSVPPPPPVKRIQKGTSADGMVNHTVITTGTGLGGYELHMRDSIDPHGVGYKVENLQVKDTTEDRDLSGEFVLAWDSAAHLVTADRAPDRGAMPLEHVYEFSFDVKVSKPDFSKVTDHASVVWNHNPSVETGAREFPTWRPQPDKSWIRRDPESDRWEAVIDPSRTNATGADNRVFLDGDRVGSVVNATLPAHLVQSPARFEIKDDWTRASYIFKADPAADMHVYQAEAGTDRWSSVSDIVSRGRDVTGMFDIEVTDGVAVARAKPDYLTGLKGMATPLQVTLLIPGTVDFARGKGASQVRRDHGVQPGGELTFCTAAPTGREVSVDPPRQPDPLVAPLPTGAPSFRESVGRDTAIGQASRGKVHAEQPVLRDAIGMHPGIAAGLPAMRGGGVLLNRGSETVNAQEIGTNEPKICGYVPPVKKDVVSEASQGGDQGSVDGKVVYPGQRVEYQLTTQPRLPIGLAYDVKSVKFTDRFDRYLNVDKQTLELMDLGTGSVIPKTRYATVWDDKAHMVQVVITDKDLMGQWKAAANPRIQMRFEGMVSQDAPVDHKVGNRWMLTVNNSLTPSNEVINMPSKPEPVKQDVSSKDRSVSIDGRTLLLGDTGVYRVTLDARQTDNAYKVWKLGIVDDFEEEYLAVDPAKIEVQGSDGRDYTQAFNIQILDGVAYAFAKRVDTKVPATGEIVKGDPQPGDLRAYASSDRYDPLGDPAIDQGLLGRTYDLVLPYRVVKVRDGHTVKNTATQITDDVRRDTNQVSNPLKPLNPAKDVVIEVGGGSLAGRSVYLDGFFLYQLDSSILPAGRAYPKTDRWLVEDRLETSVDHFTGQWAVYATRDLYREGRLLAAQGERLAGSGYDSSRFGGPLFTMDRDSSGRVSILATDAYLALVSASGDREAGWRAYLQCRRLRAVDRQENRFTEYYNDKVTPSNLVWTRTPDMTPRLHIEKFDTKSGFPEGDRDEPGQALAVNGEVDITFRISNRSGSDPDKGQGPVFRAKDLRLEDITVAGGGRVTDIRYPQGWEDLVLEPGGQVDVHGILRNVTGHHTDRAKVTGVPLTPCPTPSTDPFGTGRPGGDPARPPVPAGSAGKGADDRDLCRDAPVESNTDDWNGLRPESKPVRPLLSKTGGDLLPILLIGLGALISGAVALLARFRDRRGRAYFLENYAEPALRLALHKEGDVNASI</sequence>
<feature type="chain" id="PRO_5047299846" evidence="3">
    <location>
        <begin position="29"/>
        <end position="1507"/>
    </location>
</feature>
<keyword evidence="2" id="KW-0472">Membrane</keyword>
<protein>
    <submittedName>
        <fullName evidence="6">LPXTG cell wall anchor domain-containing protein</fullName>
    </submittedName>
</protein>
<dbReference type="InterPro" id="IPR026345">
    <property type="entry name" value="Adh_isopep-form_adh_dom"/>
</dbReference>
<evidence type="ECO:0000313" key="6">
    <source>
        <dbReference type="EMBL" id="MEK0306073.1"/>
    </source>
</evidence>
<evidence type="ECO:0000256" key="1">
    <source>
        <dbReference type="SAM" id="MobiDB-lite"/>
    </source>
</evidence>
<feature type="transmembrane region" description="Helical" evidence="2">
    <location>
        <begin position="1453"/>
        <end position="1473"/>
    </location>
</feature>
<evidence type="ECO:0000313" key="7">
    <source>
        <dbReference type="Proteomes" id="UP001373159"/>
    </source>
</evidence>
<reference evidence="6 7" key="1">
    <citation type="submission" date="2024-02" db="EMBL/GenBank/DDBJ databases">
        <title>Bifidobacterium honeyensis sp. nov., isolated from the comb honey.</title>
        <authorList>
            <person name="Liu W."/>
            <person name="Li Y."/>
        </authorList>
    </citation>
    <scope>NUCLEOTIDE SEQUENCE [LARGE SCALE GENOMIC DNA]</scope>
    <source>
        <strain evidence="6 7">IMAU50988</strain>
    </source>
</reference>
<dbReference type="Gene3D" id="2.60.40.740">
    <property type="match status" value="3"/>
</dbReference>
<dbReference type="RefSeq" id="WP_340468611.1">
    <property type="nucleotide sequence ID" value="NZ_JBANBB010000001.1"/>
</dbReference>
<comment type="caution">
    <text evidence="6">The sequence shown here is derived from an EMBL/GenBank/DDBJ whole genome shotgun (WGS) entry which is preliminary data.</text>
</comment>
<evidence type="ECO:0000256" key="2">
    <source>
        <dbReference type="SAM" id="Phobius"/>
    </source>
</evidence>
<feature type="region of interest" description="Disordered" evidence="1">
    <location>
        <begin position="313"/>
        <end position="344"/>
    </location>
</feature>
<keyword evidence="7" id="KW-1185">Reference proteome</keyword>
<proteinExistence type="predicted"/>
<keyword evidence="3" id="KW-0732">Signal</keyword>
<feature type="signal peptide" evidence="3">
    <location>
        <begin position="1"/>
        <end position="28"/>
    </location>
</feature>
<dbReference type="Pfam" id="PF17998">
    <property type="entry name" value="AgI_II_C2"/>
    <property type="match status" value="2"/>
</dbReference>
<feature type="domain" description="Adhesin isopeptide-forming adherence" evidence="5">
    <location>
        <begin position="758"/>
        <end position="902"/>
    </location>
</feature>
<organism evidence="6 7">
    <name type="scientific">Bifidobacterium favimelis</name>
    <dbReference type="NCBI Taxonomy" id="3122979"/>
    <lineage>
        <taxon>Bacteria</taxon>
        <taxon>Bacillati</taxon>
        <taxon>Actinomycetota</taxon>
        <taxon>Actinomycetes</taxon>
        <taxon>Bifidobacteriales</taxon>
        <taxon>Bifidobacteriaceae</taxon>
        <taxon>Bifidobacterium</taxon>
    </lineage>
</organism>
<name>A0ABU8ZLF0_9BIFI</name>
<gene>
    <name evidence="6" type="ORF">V8P97_01080</name>
</gene>
<feature type="domain" description="Cell surface antigen C-terminal" evidence="4">
    <location>
        <begin position="1091"/>
        <end position="1261"/>
    </location>
</feature>